<reference evidence="1" key="1">
    <citation type="submission" date="2018-05" db="EMBL/GenBank/DDBJ databases">
        <authorList>
            <person name="Lanie J.A."/>
            <person name="Ng W.-L."/>
            <person name="Kazmierczak K.M."/>
            <person name="Andrzejewski T.M."/>
            <person name="Davidsen T.M."/>
            <person name="Wayne K.J."/>
            <person name="Tettelin H."/>
            <person name="Glass J.I."/>
            <person name="Rusch D."/>
            <person name="Podicherti R."/>
            <person name="Tsui H.-C.T."/>
            <person name="Winkler M.E."/>
        </authorList>
    </citation>
    <scope>NUCLEOTIDE SEQUENCE</scope>
</reference>
<protein>
    <submittedName>
        <fullName evidence="1">Uncharacterized protein</fullName>
    </submittedName>
</protein>
<dbReference type="EMBL" id="UINC01199625">
    <property type="protein sequence ID" value="SVE18146.1"/>
    <property type="molecule type" value="Genomic_DNA"/>
</dbReference>
<dbReference type="AlphaFoldDB" id="A0A383BDA2"/>
<feature type="non-terminal residue" evidence="1">
    <location>
        <position position="1"/>
    </location>
</feature>
<gene>
    <name evidence="1" type="ORF">METZ01_LOCUS471000</name>
</gene>
<sequence length="36" mass="4096">VASRERNPFNYPRTASLLPQHPFRVCKVPMKITGIA</sequence>
<accession>A0A383BDA2</accession>
<organism evidence="1">
    <name type="scientific">marine metagenome</name>
    <dbReference type="NCBI Taxonomy" id="408172"/>
    <lineage>
        <taxon>unclassified sequences</taxon>
        <taxon>metagenomes</taxon>
        <taxon>ecological metagenomes</taxon>
    </lineage>
</organism>
<evidence type="ECO:0000313" key="1">
    <source>
        <dbReference type="EMBL" id="SVE18146.1"/>
    </source>
</evidence>
<proteinExistence type="predicted"/>
<name>A0A383BDA2_9ZZZZ</name>
<feature type="non-terminal residue" evidence="1">
    <location>
        <position position="36"/>
    </location>
</feature>